<organism evidence="1 2">
    <name type="scientific">Pontibacter mucosus</name>
    <dbReference type="NCBI Taxonomy" id="1649266"/>
    <lineage>
        <taxon>Bacteria</taxon>
        <taxon>Pseudomonadati</taxon>
        <taxon>Bacteroidota</taxon>
        <taxon>Cytophagia</taxon>
        <taxon>Cytophagales</taxon>
        <taxon>Hymenobacteraceae</taxon>
        <taxon>Pontibacter</taxon>
    </lineage>
</organism>
<protein>
    <submittedName>
        <fullName evidence="1">Uncharacterized protein</fullName>
    </submittedName>
</protein>
<proteinExistence type="predicted"/>
<gene>
    <name evidence="1" type="ORF">C8N40_110125</name>
</gene>
<sequence length="168" mass="19628">MEEKKVAPCLGAEIISDSRSDFEKLFDSTYWEQKGALSDITDNEKYFRNFIIENDRFYYKEGYISDHDVLHYIEQDSKGVKAIPMRDLIVYAIGEQSFNDVLYFISISTGEIYSLIASYYPDEEDDILLAFKESERLHLLAGRPNITMYNSQEIKAKTRKAKISRLFE</sequence>
<keyword evidence="2" id="KW-1185">Reference proteome</keyword>
<evidence type="ECO:0000313" key="2">
    <source>
        <dbReference type="Proteomes" id="UP000244225"/>
    </source>
</evidence>
<accession>A0A2T5YDS7</accession>
<dbReference type="RefSeq" id="WP_108213214.1">
    <property type="nucleotide sequence ID" value="NZ_QBKI01000010.1"/>
</dbReference>
<evidence type="ECO:0000313" key="1">
    <source>
        <dbReference type="EMBL" id="PTX14696.1"/>
    </source>
</evidence>
<name>A0A2T5YDS7_9BACT</name>
<dbReference type="AlphaFoldDB" id="A0A2T5YDS7"/>
<comment type="caution">
    <text evidence="1">The sequence shown here is derived from an EMBL/GenBank/DDBJ whole genome shotgun (WGS) entry which is preliminary data.</text>
</comment>
<dbReference type="EMBL" id="QBKI01000010">
    <property type="protein sequence ID" value="PTX14696.1"/>
    <property type="molecule type" value="Genomic_DNA"/>
</dbReference>
<reference evidence="1 2" key="1">
    <citation type="submission" date="2018-04" db="EMBL/GenBank/DDBJ databases">
        <title>Genomic Encyclopedia of Archaeal and Bacterial Type Strains, Phase II (KMG-II): from individual species to whole genera.</title>
        <authorList>
            <person name="Goeker M."/>
        </authorList>
    </citation>
    <scope>NUCLEOTIDE SEQUENCE [LARGE SCALE GENOMIC DNA]</scope>
    <source>
        <strain evidence="1 2">DSM 100162</strain>
    </source>
</reference>
<dbReference type="Proteomes" id="UP000244225">
    <property type="component" value="Unassembled WGS sequence"/>
</dbReference>